<dbReference type="Pfam" id="PF13966">
    <property type="entry name" value="zf-RVT"/>
    <property type="match status" value="1"/>
</dbReference>
<feature type="domain" description="Reverse transcriptase zinc-binding" evidence="1">
    <location>
        <begin position="1"/>
        <end position="63"/>
    </location>
</feature>
<dbReference type="EMBL" id="CP136891">
    <property type="protein sequence ID" value="WOK98069.1"/>
    <property type="molecule type" value="Genomic_DNA"/>
</dbReference>
<keyword evidence="3" id="KW-1185">Reference proteome</keyword>
<dbReference type="Proteomes" id="UP001327560">
    <property type="component" value="Chromosome 2"/>
</dbReference>
<sequence length="104" mass="11732">MWRRSCPEAISVMSWLVMNQRLPTKDRLIARGILVDPRCSLCESKDETLNHLLSKCHFTTKGWDLLLNLSNITLFPLSFHPWLGPINGGSSTHAQRCCSSFASS</sequence>
<name>A0AAQ3JZ86_9LILI</name>
<accession>A0AAQ3JZ86</accession>
<dbReference type="InterPro" id="IPR026960">
    <property type="entry name" value="RVT-Znf"/>
</dbReference>
<reference evidence="2 3" key="1">
    <citation type="submission" date="2023-10" db="EMBL/GenBank/DDBJ databases">
        <title>Chromosome-scale genome assembly provides insights into flower coloration mechanisms of Canna indica.</title>
        <authorList>
            <person name="Li C."/>
        </authorList>
    </citation>
    <scope>NUCLEOTIDE SEQUENCE [LARGE SCALE GENOMIC DNA]</scope>
    <source>
        <tissue evidence="2">Flower</tissue>
    </source>
</reference>
<dbReference type="AlphaFoldDB" id="A0AAQ3JZ86"/>
<proteinExistence type="predicted"/>
<gene>
    <name evidence="2" type="ORF">Cni_G06780</name>
</gene>
<evidence type="ECO:0000313" key="2">
    <source>
        <dbReference type="EMBL" id="WOK98069.1"/>
    </source>
</evidence>
<evidence type="ECO:0000313" key="3">
    <source>
        <dbReference type="Proteomes" id="UP001327560"/>
    </source>
</evidence>
<protein>
    <recommendedName>
        <fullName evidence="1">Reverse transcriptase zinc-binding domain-containing protein</fullName>
    </recommendedName>
</protein>
<evidence type="ECO:0000259" key="1">
    <source>
        <dbReference type="Pfam" id="PF13966"/>
    </source>
</evidence>
<organism evidence="2 3">
    <name type="scientific">Canna indica</name>
    <name type="common">Indian-shot</name>
    <dbReference type="NCBI Taxonomy" id="4628"/>
    <lineage>
        <taxon>Eukaryota</taxon>
        <taxon>Viridiplantae</taxon>
        <taxon>Streptophyta</taxon>
        <taxon>Embryophyta</taxon>
        <taxon>Tracheophyta</taxon>
        <taxon>Spermatophyta</taxon>
        <taxon>Magnoliopsida</taxon>
        <taxon>Liliopsida</taxon>
        <taxon>Zingiberales</taxon>
        <taxon>Cannaceae</taxon>
        <taxon>Canna</taxon>
    </lineage>
</organism>